<reference evidence="1 2" key="1">
    <citation type="submission" date="2016-11" db="EMBL/GenBank/DDBJ databases">
        <title>The macronuclear genome of Stentor coeruleus: a giant cell with tiny introns.</title>
        <authorList>
            <person name="Slabodnick M."/>
            <person name="Ruby J.G."/>
            <person name="Reiff S.B."/>
            <person name="Swart E.C."/>
            <person name="Gosai S."/>
            <person name="Prabakaran S."/>
            <person name="Witkowska E."/>
            <person name="Larue G.E."/>
            <person name="Fisher S."/>
            <person name="Freeman R.M."/>
            <person name="Gunawardena J."/>
            <person name="Chu W."/>
            <person name="Stover N.A."/>
            <person name="Gregory B.D."/>
            <person name="Nowacki M."/>
            <person name="Derisi J."/>
            <person name="Roy S.W."/>
            <person name="Marshall W.F."/>
            <person name="Sood P."/>
        </authorList>
    </citation>
    <scope>NUCLEOTIDE SEQUENCE [LARGE SCALE GENOMIC DNA]</scope>
    <source>
        <strain evidence="1">WM001</strain>
    </source>
</reference>
<keyword evidence="2" id="KW-1185">Reference proteome</keyword>
<dbReference type="SUPFAM" id="SSF47473">
    <property type="entry name" value="EF-hand"/>
    <property type="match status" value="1"/>
</dbReference>
<proteinExistence type="predicted"/>
<accession>A0A1R2BTV4</accession>
<dbReference type="InterPro" id="IPR011992">
    <property type="entry name" value="EF-hand-dom_pair"/>
</dbReference>
<dbReference type="EMBL" id="MPUH01000432">
    <property type="protein sequence ID" value="OMJ80242.1"/>
    <property type="molecule type" value="Genomic_DNA"/>
</dbReference>
<dbReference type="Gene3D" id="1.10.238.10">
    <property type="entry name" value="EF-hand"/>
    <property type="match status" value="1"/>
</dbReference>
<dbReference type="AlphaFoldDB" id="A0A1R2BTV4"/>
<name>A0A1R2BTV4_9CILI</name>
<sequence>MVESLNVEEIQEFKAIFDVYASKDLNCVNLDDFDKLLMNMGRFLDNEDKQELILEIDKEGNGTMEYEGFLKVLCKFSKVFQAEKEIIDYCEKAYKGEEACVNMEDMENAIKIVSDGLNDKEKKYLLRHC</sequence>
<gene>
    <name evidence="1" type="ORF">SteCoe_19559</name>
</gene>
<evidence type="ECO:0000313" key="2">
    <source>
        <dbReference type="Proteomes" id="UP000187209"/>
    </source>
</evidence>
<evidence type="ECO:0008006" key="3">
    <source>
        <dbReference type="Google" id="ProtNLM"/>
    </source>
</evidence>
<dbReference type="Proteomes" id="UP000187209">
    <property type="component" value="Unassembled WGS sequence"/>
</dbReference>
<comment type="caution">
    <text evidence="1">The sequence shown here is derived from an EMBL/GenBank/DDBJ whole genome shotgun (WGS) entry which is preliminary data.</text>
</comment>
<dbReference type="OrthoDB" id="26525at2759"/>
<protein>
    <recommendedName>
        <fullName evidence="3">EF-hand domain-containing protein</fullName>
    </recommendedName>
</protein>
<organism evidence="1 2">
    <name type="scientific">Stentor coeruleus</name>
    <dbReference type="NCBI Taxonomy" id="5963"/>
    <lineage>
        <taxon>Eukaryota</taxon>
        <taxon>Sar</taxon>
        <taxon>Alveolata</taxon>
        <taxon>Ciliophora</taxon>
        <taxon>Postciliodesmatophora</taxon>
        <taxon>Heterotrichea</taxon>
        <taxon>Heterotrichida</taxon>
        <taxon>Stentoridae</taxon>
        <taxon>Stentor</taxon>
    </lineage>
</organism>
<evidence type="ECO:0000313" key="1">
    <source>
        <dbReference type="EMBL" id="OMJ80242.1"/>
    </source>
</evidence>